<gene>
    <name evidence="2" type="ORF">RCOM_1521050</name>
</gene>
<evidence type="ECO:0000256" key="1">
    <source>
        <dbReference type="SAM" id="MobiDB-lite"/>
    </source>
</evidence>
<proteinExistence type="predicted"/>
<keyword evidence="3" id="KW-1185">Reference proteome</keyword>
<protein>
    <submittedName>
        <fullName evidence="2">Uncharacterized protein</fullName>
    </submittedName>
</protein>
<name>B9SE54_RICCO</name>
<dbReference type="AlphaFoldDB" id="B9SE54"/>
<evidence type="ECO:0000313" key="2">
    <source>
        <dbReference type="EMBL" id="EEF38108.1"/>
    </source>
</evidence>
<feature type="compositionally biased region" description="Low complexity" evidence="1">
    <location>
        <begin position="7"/>
        <end position="19"/>
    </location>
</feature>
<dbReference type="Proteomes" id="UP000008311">
    <property type="component" value="Unassembled WGS sequence"/>
</dbReference>
<accession>B9SE54</accession>
<feature type="region of interest" description="Disordered" evidence="1">
    <location>
        <begin position="1"/>
        <end position="34"/>
    </location>
</feature>
<dbReference type="InParanoid" id="B9SE54"/>
<reference evidence="3" key="1">
    <citation type="journal article" date="2010" name="Nat. Biotechnol.">
        <title>Draft genome sequence of the oilseed species Ricinus communis.</title>
        <authorList>
            <person name="Chan A.P."/>
            <person name="Crabtree J."/>
            <person name="Zhao Q."/>
            <person name="Lorenzi H."/>
            <person name="Orvis J."/>
            <person name="Puiu D."/>
            <person name="Melake-Berhan A."/>
            <person name="Jones K.M."/>
            <person name="Redman J."/>
            <person name="Chen G."/>
            <person name="Cahoon E.B."/>
            <person name="Gedil M."/>
            <person name="Stanke M."/>
            <person name="Haas B.J."/>
            <person name="Wortman J.R."/>
            <person name="Fraser-Liggett C.M."/>
            <person name="Ravel J."/>
            <person name="Rabinowicz P.D."/>
        </authorList>
    </citation>
    <scope>NUCLEOTIDE SEQUENCE [LARGE SCALE GENOMIC DNA]</scope>
    <source>
        <strain evidence="3">cv. Hale</strain>
    </source>
</reference>
<sequence length="154" mass="16798">MSSKRASPSSIKPFSSPKTKVSRLKPPPKVVSKAPSAVPPKILKVLMLLLLSSTLSQKTHTSISSLSQRILSFKALKENFDTLTTMVGVAESAYQRALRAQVVAKEARLVELLAKSEKLKIDYEAAFSKVVVKGQKLKADYPSIKACNEELEVA</sequence>
<organism evidence="2 3">
    <name type="scientific">Ricinus communis</name>
    <name type="common">Castor bean</name>
    <dbReference type="NCBI Taxonomy" id="3988"/>
    <lineage>
        <taxon>Eukaryota</taxon>
        <taxon>Viridiplantae</taxon>
        <taxon>Streptophyta</taxon>
        <taxon>Embryophyta</taxon>
        <taxon>Tracheophyta</taxon>
        <taxon>Spermatophyta</taxon>
        <taxon>Magnoliopsida</taxon>
        <taxon>eudicotyledons</taxon>
        <taxon>Gunneridae</taxon>
        <taxon>Pentapetalae</taxon>
        <taxon>rosids</taxon>
        <taxon>fabids</taxon>
        <taxon>Malpighiales</taxon>
        <taxon>Euphorbiaceae</taxon>
        <taxon>Acalyphoideae</taxon>
        <taxon>Acalypheae</taxon>
        <taxon>Ricinus</taxon>
    </lineage>
</organism>
<evidence type="ECO:0000313" key="3">
    <source>
        <dbReference type="Proteomes" id="UP000008311"/>
    </source>
</evidence>
<dbReference type="EMBL" id="EQ973934">
    <property type="protein sequence ID" value="EEF38108.1"/>
    <property type="molecule type" value="Genomic_DNA"/>
</dbReference>